<dbReference type="EMBL" id="UINC01179399">
    <property type="protein sequence ID" value="SVD88065.1"/>
    <property type="molecule type" value="Genomic_DNA"/>
</dbReference>
<reference evidence="4" key="1">
    <citation type="submission" date="2018-05" db="EMBL/GenBank/DDBJ databases">
        <authorList>
            <person name="Lanie J.A."/>
            <person name="Ng W.-L."/>
            <person name="Kazmierczak K.M."/>
            <person name="Andrzejewski T.M."/>
            <person name="Davidsen T.M."/>
            <person name="Wayne K.J."/>
            <person name="Tettelin H."/>
            <person name="Glass J.I."/>
            <person name="Rusch D."/>
            <person name="Podicherti R."/>
            <person name="Tsui H.-C.T."/>
            <person name="Winkler M.E."/>
        </authorList>
    </citation>
    <scope>NUCLEOTIDE SEQUENCE</scope>
</reference>
<dbReference type="GO" id="GO:0005737">
    <property type="term" value="C:cytoplasm"/>
    <property type="evidence" value="ECO:0007669"/>
    <property type="project" value="TreeGrafter"/>
</dbReference>
<accession>A0A382YYY6</accession>
<feature type="non-terminal residue" evidence="4">
    <location>
        <position position="1"/>
    </location>
</feature>
<gene>
    <name evidence="4" type="ORF">METZ01_LOCUS440919</name>
</gene>
<organism evidence="4">
    <name type="scientific">marine metagenome</name>
    <dbReference type="NCBI Taxonomy" id="408172"/>
    <lineage>
        <taxon>unclassified sequences</taxon>
        <taxon>metagenomes</taxon>
        <taxon>ecological metagenomes</taxon>
    </lineage>
</organism>
<sequence>LIDLDGKFPILDHAEDLEEEAIDGSINEGDVSKKYNLVGRSTEAEIKAVKRDIEVAKKVNGWIHIQHVSTKKSLDLIKKAKKDGVRVTCEVSPHHLFFSEKMLEERLNSTYKVNPPLRSEKDMNACLSGLKSGVIDVIATDHAPHSQEEKSKSFKDCSAGISWMENSFGLISYKLGYQFACERMSYYPGSIFSELFGIKLGQLAEGFTPDFTLISDVEWTLDHLSLESKSSNYIFNYPDGSPVQLKGKPVMTIMNGKIVF</sequence>
<dbReference type="InterPro" id="IPR050138">
    <property type="entry name" value="DHOase/Allantoinase_Hydrolase"/>
</dbReference>
<dbReference type="AlphaFoldDB" id="A0A382YYY6"/>
<keyword evidence="1" id="KW-0479">Metal-binding</keyword>
<dbReference type="GO" id="GO:0006145">
    <property type="term" value="P:purine nucleobase catabolic process"/>
    <property type="evidence" value="ECO:0007669"/>
    <property type="project" value="TreeGrafter"/>
</dbReference>
<dbReference type="InterPro" id="IPR032466">
    <property type="entry name" value="Metal_Hydrolase"/>
</dbReference>
<dbReference type="SUPFAM" id="SSF51556">
    <property type="entry name" value="Metallo-dependent hydrolases"/>
    <property type="match status" value="1"/>
</dbReference>
<feature type="non-terminal residue" evidence="4">
    <location>
        <position position="260"/>
    </location>
</feature>
<dbReference type="PROSITE" id="PS00483">
    <property type="entry name" value="DIHYDROOROTASE_2"/>
    <property type="match status" value="1"/>
</dbReference>
<dbReference type="Gene3D" id="3.20.20.140">
    <property type="entry name" value="Metal-dependent hydrolases"/>
    <property type="match status" value="1"/>
</dbReference>
<dbReference type="PANTHER" id="PTHR43668:SF2">
    <property type="entry name" value="ALLANTOINASE"/>
    <property type="match status" value="1"/>
</dbReference>
<evidence type="ECO:0000256" key="1">
    <source>
        <dbReference type="ARBA" id="ARBA00022723"/>
    </source>
</evidence>
<proteinExistence type="predicted"/>
<feature type="domain" description="Amidohydrolase-related" evidence="3">
    <location>
        <begin position="52"/>
        <end position="259"/>
    </location>
</feature>
<dbReference type="GO" id="GO:0046872">
    <property type="term" value="F:metal ion binding"/>
    <property type="evidence" value="ECO:0007669"/>
    <property type="project" value="UniProtKB-KW"/>
</dbReference>
<dbReference type="InterPro" id="IPR002195">
    <property type="entry name" value="Dihydroorotase_CS"/>
</dbReference>
<dbReference type="Pfam" id="PF01979">
    <property type="entry name" value="Amidohydro_1"/>
    <property type="match status" value="1"/>
</dbReference>
<evidence type="ECO:0000256" key="2">
    <source>
        <dbReference type="ARBA" id="ARBA00022801"/>
    </source>
</evidence>
<dbReference type="PANTHER" id="PTHR43668">
    <property type="entry name" value="ALLANTOINASE"/>
    <property type="match status" value="1"/>
</dbReference>
<evidence type="ECO:0000313" key="4">
    <source>
        <dbReference type="EMBL" id="SVD88065.1"/>
    </source>
</evidence>
<evidence type="ECO:0000259" key="3">
    <source>
        <dbReference type="Pfam" id="PF01979"/>
    </source>
</evidence>
<keyword evidence="2" id="KW-0378">Hydrolase</keyword>
<dbReference type="GO" id="GO:0004038">
    <property type="term" value="F:allantoinase activity"/>
    <property type="evidence" value="ECO:0007669"/>
    <property type="project" value="TreeGrafter"/>
</dbReference>
<name>A0A382YYY6_9ZZZZ</name>
<protein>
    <recommendedName>
        <fullName evidence="3">Amidohydrolase-related domain-containing protein</fullName>
    </recommendedName>
</protein>
<dbReference type="InterPro" id="IPR006680">
    <property type="entry name" value="Amidohydro-rel"/>
</dbReference>